<dbReference type="InterPro" id="IPR037079">
    <property type="entry name" value="AF2212/PG0164-like_sf"/>
</dbReference>
<organism evidence="1 2">
    <name type="scientific">Micromonospora globbae</name>
    <dbReference type="NCBI Taxonomy" id="1894969"/>
    <lineage>
        <taxon>Bacteria</taxon>
        <taxon>Bacillati</taxon>
        <taxon>Actinomycetota</taxon>
        <taxon>Actinomycetes</taxon>
        <taxon>Micromonosporales</taxon>
        <taxon>Micromonosporaceae</taxon>
        <taxon>Micromonospora</taxon>
    </lineage>
</organism>
<gene>
    <name evidence="1" type="ORF">D7I43_28170</name>
</gene>
<dbReference type="AlphaFoldDB" id="A0A420ETI1"/>
<reference evidence="1 2" key="1">
    <citation type="journal article" date="2018" name="Int. J. Syst. Evol. Microbiol.">
        <title>Micromonospora globbae sp. nov., an endophytic actinomycete isolated from roots of Globba winitii C. H. Wright.</title>
        <authorList>
            <person name="Kuncharoen N."/>
            <person name="Pittayakhajonwut P."/>
            <person name="Tanasupawat S."/>
        </authorList>
    </citation>
    <scope>NUCLEOTIDE SEQUENCE [LARGE SCALE GENOMIC DNA]</scope>
    <source>
        <strain evidence="1 2">WPS1-2</strain>
    </source>
</reference>
<dbReference type="EMBL" id="RAQQ01000028">
    <property type="protein sequence ID" value="RKF24016.1"/>
    <property type="molecule type" value="Genomic_DNA"/>
</dbReference>
<dbReference type="Gene3D" id="2.40.30.100">
    <property type="entry name" value="AF2212/PG0164-like"/>
    <property type="match status" value="1"/>
</dbReference>
<accession>A0A420ETI1</accession>
<dbReference type="SUPFAM" id="SSF141694">
    <property type="entry name" value="AF2212/PG0164-like"/>
    <property type="match status" value="1"/>
</dbReference>
<comment type="caution">
    <text evidence="1">The sequence shown here is derived from an EMBL/GenBank/DDBJ whole genome shotgun (WGS) entry which is preliminary data.</text>
</comment>
<dbReference type="OrthoDB" id="2604865at2"/>
<dbReference type="Pfam" id="PF08922">
    <property type="entry name" value="DUF1905"/>
    <property type="match status" value="1"/>
</dbReference>
<dbReference type="InterPro" id="IPR015018">
    <property type="entry name" value="DUF1905"/>
</dbReference>
<name>A0A420ETI1_9ACTN</name>
<sequence>MTVDEEERKHVETTGPNSVTFDTTVAATGNNTGIVVPVEVMEQLAAGKRPPVLVNLNGYEYRNTVGVMGGKSMVSISAAVRKATGLKGGDPVRVTLTVADTPREVELPPDFAAALAADEPAATFFANLSNSLRRYHVDNINAAKTDQTRQRRIEKAIDLFRNGKQR</sequence>
<evidence type="ECO:0000313" key="1">
    <source>
        <dbReference type="EMBL" id="RKF24016.1"/>
    </source>
</evidence>
<dbReference type="Pfam" id="PF13376">
    <property type="entry name" value="OmdA"/>
    <property type="match status" value="1"/>
</dbReference>
<proteinExistence type="predicted"/>
<evidence type="ECO:0000313" key="2">
    <source>
        <dbReference type="Proteomes" id="UP000285744"/>
    </source>
</evidence>
<protein>
    <submittedName>
        <fullName evidence="1">DUF1905 domain-containing protein</fullName>
    </submittedName>
</protein>
<dbReference type="Proteomes" id="UP000285744">
    <property type="component" value="Unassembled WGS sequence"/>
</dbReference>